<protein>
    <recommendedName>
        <fullName evidence="5">SbsA Ig-like domain-containing protein</fullName>
    </recommendedName>
</protein>
<dbReference type="InterPro" id="IPR050952">
    <property type="entry name" value="TRIM-NHL_E3_ligases"/>
</dbReference>
<dbReference type="SUPFAM" id="SSF75011">
    <property type="entry name" value="3-carboxy-cis,cis-mucoante lactonizing enzyme"/>
    <property type="match status" value="1"/>
</dbReference>
<proteinExistence type="predicted"/>
<organism evidence="3 4">
    <name type="scientific">Ramlibacter humi</name>
    <dbReference type="NCBI Taxonomy" id="2530451"/>
    <lineage>
        <taxon>Bacteria</taxon>
        <taxon>Pseudomonadati</taxon>
        <taxon>Pseudomonadota</taxon>
        <taxon>Betaproteobacteria</taxon>
        <taxon>Burkholderiales</taxon>
        <taxon>Comamonadaceae</taxon>
        <taxon>Ramlibacter</taxon>
    </lineage>
</organism>
<evidence type="ECO:0000313" key="3">
    <source>
        <dbReference type="EMBL" id="TFZ00260.1"/>
    </source>
</evidence>
<evidence type="ECO:0000256" key="1">
    <source>
        <dbReference type="SAM" id="MobiDB-lite"/>
    </source>
</evidence>
<dbReference type="InterPro" id="IPR011042">
    <property type="entry name" value="6-blade_b-propeller_TolB-like"/>
</dbReference>
<dbReference type="Proteomes" id="UP000297839">
    <property type="component" value="Unassembled WGS sequence"/>
</dbReference>
<evidence type="ECO:0000256" key="2">
    <source>
        <dbReference type="SAM" id="SignalP"/>
    </source>
</evidence>
<reference evidence="3 4" key="1">
    <citation type="submission" date="2019-03" db="EMBL/GenBank/DDBJ databases">
        <title>Ramlibacter sp. 18x22-1, whole genome shotgun sequence.</title>
        <authorList>
            <person name="Zhang X."/>
            <person name="Feng G."/>
            <person name="Zhu H."/>
        </authorList>
    </citation>
    <scope>NUCLEOTIDE SEQUENCE [LARGE SCALE GENOMIC DNA]</scope>
    <source>
        <strain evidence="3 4">18x22-1</strain>
    </source>
</reference>
<feature type="compositionally biased region" description="Polar residues" evidence="1">
    <location>
        <begin position="49"/>
        <end position="69"/>
    </location>
</feature>
<comment type="caution">
    <text evidence="3">The sequence shown here is derived from an EMBL/GenBank/DDBJ whole genome shotgun (WGS) entry which is preliminary data.</text>
</comment>
<name>A0A4Z0BPB6_9BURK</name>
<keyword evidence="2" id="KW-0732">Signal</keyword>
<evidence type="ECO:0008006" key="5">
    <source>
        <dbReference type="Google" id="ProtNLM"/>
    </source>
</evidence>
<dbReference type="RefSeq" id="WP_135250446.1">
    <property type="nucleotide sequence ID" value="NZ_SMLK01000004.1"/>
</dbReference>
<feature type="compositionally biased region" description="Gly residues" evidence="1">
    <location>
        <begin position="36"/>
        <end position="46"/>
    </location>
</feature>
<dbReference type="Gene3D" id="2.120.10.30">
    <property type="entry name" value="TolB, C-terminal domain"/>
    <property type="match status" value="2"/>
</dbReference>
<feature type="region of interest" description="Disordered" evidence="1">
    <location>
        <begin position="36"/>
        <end position="69"/>
    </location>
</feature>
<evidence type="ECO:0000313" key="4">
    <source>
        <dbReference type="Proteomes" id="UP000297839"/>
    </source>
</evidence>
<gene>
    <name evidence="3" type="ORF">EZ216_14265</name>
</gene>
<dbReference type="AlphaFoldDB" id="A0A4Z0BPB6"/>
<dbReference type="PANTHER" id="PTHR24104:SF25">
    <property type="entry name" value="PROTEIN LIN-41"/>
    <property type="match status" value="1"/>
</dbReference>
<accession>A0A4Z0BPB6</accession>
<dbReference type="OrthoDB" id="9774579at2"/>
<dbReference type="EMBL" id="SMLK01000004">
    <property type="protein sequence ID" value="TFZ00260.1"/>
    <property type="molecule type" value="Genomic_DNA"/>
</dbReference>
<feature type="signal peptide" evidence="2">
    <location>
        <begin position="1"/>
        <end position="24"/>
    </location>
</feature>
<sequence length="551" mass="55984">MAVNNLSNRVFRTVLAIAVASAVAACGGGDGPVTGAGGLGDSGGEPSGNPTGNPSGNPSGNPTDTTAPTASLNIAAGALDKSQSVVIRFSESMAIGTLQLGGDLAANAVPTWSATQSANDTLTLTPSGGSWPFGVALGLSVAASDLAGNAMAKVQTSYQAKLAFGAFPAAGTVFGQQDFSSNDSQQGLANPTVRTLSAPAGNVIFSSTGTVFVADSNNNRIMLYGSTPSATNEAALGFLGQPDGNSNVSGTTRVRYHFPRGLSAGGGRAAITDTANNRVLIYPTLPLDLSVLPDVVVGQSDFTTSSTACGATNFDSPSGSALTEDGKLLVADAAHNRVLIWNQVPITNGAAPDLVLGQKDSSHCGANDDLQDGGNHVAPTARTLNFPSGVWSDGQRVVVLDMLNQRALVWNTFPTSSFQPADLVIGQKTFSARKANDDNQDGAEDASASARTLNFPNGGIAFNGVQLAIADTGNHRVLIWNAFPTANFQPADAVLGHAGFAGKAENDSDGDGNPDTPNGAVFSSPNGLGMHGDKLFVVDNGNHRVLVFSVP</sequence>
<keyword evidence="4" id="KW-1185">Reference proteome</keyword>
<feature type="region of interest" description="Disordered" evidence="1">
    <location>
        <begin position="502"/>
        <end position="524"/>
    </location>
</feature>
<feature type="chain" id="PRO_5021464574" description="SbsA Ig-like domain-containing protein" evidence="2">
    <location>
        <begin position="25"/>
        <end position="551"/>
    </location>
</feature>
<dbReference type="GO" id="GO:0008270">
    <property type="term" value="F:zinc ion binding"/>
    <property type="evidence" value="ECO:0007669"/>
    <property type="project" value="UniProtKB-KW"/>
</dbReference>
<dbReference type="PANTHER" id="PTHR24104">
    <property type="entry name" value="E3 UBIQUITIN-PROTEIN LIGASE NHLRC1-RELATED"/>
    <property type="match status" value="1"/>
</dbReference>
<dbReference type="SUPFAM" id="SSF63829">
    <property type="entry name" value="Calcium-dependent phosphotriesterase"/>
    <property type="match status" value="1"/>
</dbReference>